<dbReference type="GO" id="GO:0005506">
    <property type="term" value="F:iron ion binding"/>
    <property type="evidence" value="ECO:0007669"/>
    <property type="project" value="InterPro"/>
</dbReference>
<proteinExistence type="inferred from homology"/>
<dbReference type="Gene3D" id="1.10.630.10">
    <property type="entry name" value="Cytochrome P450"/>
    <property type="match status" value="1"/>
</dbReference>
<dbReference type="InterPro" id="IPR001128">
    <property type="entry name" value="Cyt_P450"/>
</dbReference>
<dbReference type="SUPFAM" id="SSF48264">
    <property type="entry name" value="Cytochrome P450"/>
    <property type="match status" value="1"/>
</dbReference>
<gene>
    <name evidence="8" type="ORF">A5683_14830</name>
</gene>
<dbReference type="OrthoDB" id="4630797at2"/>
<dbReference type="GO" id="GO:0006707">
    <property type="term" value="P:cholesterol catabolic process"/>
    <property type="evidence" value="ECO:0007669"/>
    <property type="project" value="TreeGrafter"/>
</dbReference>
<keyword evidence="7" id="KW-0503">Monooxygenase</keyword>
<dbReference type="PRINTS" id="PR00385">
    <property type="entry name" value="P450"/>
</dbReference>
<dbReference type="InterPro" id="IPR002397">
    <property type="entry name" value="Cyt_P450_B"/>
</dbReference>
<dbReference type="CDD" id="cd11078">
    <property type="entry name" value="CYP130-like"/>
    <property type="match status" value="1"/>
</dbReference>
<keyword evidence="4" id="KW-0479">Metal-binding</keyword>
<evidence type="ECO:0000256" key="7">
    <source>
        <dbReference type="ARBA" id="ARBA00023033"/>
    </source>
</evidence>
<dbReference type="Pfam" id="PF00067">
    <property type="entry name" value="p450"/>
    <property type="match status" value="1"/>
</dbReference>
<dbReference type="PRINTS" id="PR00359">
    <property type="entry name" value="BP450"/>
</dbReference>
<evidence type="ECO:0000256" key="5">
    <source>
        <dbReference type="ARBA" id="ARBA00023002"/>
    </source>
</evidence>
<evidence type="ECO:0000256" key="4">
    <source>
        <dbReference type="ARBA" id="ARBA00022723"/>
    </source>
</evidence>
<comment type="cofactor">
    <cofactor evidence="1">
        <name>heme</name>
        <dbReference type="ChEBI" id="CHEBI:30413"/>
    </cofactor>
</comment>
<comment type="caution">
    <text evidence="8">The sequence shown here is derived from an EMBL/GenBank/DDBJ whole genome shotgun (WGS) entry which is preliminary data.</text>
</comment>
<dbReference type="GO" id="GO:0020037">
    <property type="term" value="F:heme binding"/>
    <property type="evidence" value="ECO:0007669"/>
    <property type="project" value="InterPro"/>
</dbReference>
<evidence type="ECO:0000256" key="6">
    <source>
        <dbReference type="ARBA" id="ARBA00023004"/>
    </source>
</evidence>
<dbReference type="GO" id="GO:0036199">
    <property type="term" value="F:cholest-4-en-3-one 26-monooxygenase activity"/>
    <property type="evidence" value="ECO:0007669"/>
    <property type="project" value="TreeGrafter"/>
</dbReference>
<dbReference type="PANTHER" id="PTHR46696:SF4">
    <property type="entry name" value="BIOTIN BIOSYNTHESIS CYTOCHROME P450"/>
    <property type="match status" value="1"/>
</dbReference>
<sequence>MSRNTTGEIRFDPYDVDLVADPYPAYRRLRDDMPLYYNEQYDFFALSRYTDVEKALFDNKTFSSARGDILEFIKADMEIPSGLIVAEDPPRHDIHRRLLSRMFTPRKISALEPRIREFCVRSLDPLVGASGFDFVTDFGAELPMRVIGMLLGFPDEDQLRSRDHANAILTTDAGQPMASAATGFDDGQLWADYIDWRADNPSDDIVTELLNVQFEDEHGVTRHLERAELLMYVNMVALAGNETTARLIGWAAKVLAEHPDQRRELAADPGLIPQAVEELLRFEGPAPFVSRYVTRDVEYYGQQVPSGNVMTLLISSANRDDRQFGSDAESFNIHRQNRSHIAFAVGAHFCLGAALARLEGRVALEEILKRFPEWDVDLSAARMSTTSTVRGWETMPALIGKRS</sequence>
<dbReference type="GO" id="GO:0008395">
    <property type="term" value="F:steroid hydroxylase activity"/>
    <property type="evidence" value="ECO:0007669"/>
    <property type="project" value="TreeGrafter"/>
</dbReference>
<dbReference type="Proteomes" id="UP000092389">
    <property type="component" value="Unassembled WGS sequence"/>
</dbReference>
<comment type="similarity">
    <text evidence="2">Belongs to the cytochrome P450 family.</text>
</comment>
<dbReference type="FunFam" id="1.10.630.10:FF:000018">
    <property type="entry name" value="Cytochrome P450 monooxygenase"/>
    <property type="match status" value="1"/>
</dbReference>
<dbReference type="RefSeq" id="WP_067907734.1">
    <property type="nucleotide sequence ID" value="NZ_LZJP01000046.1"/>
</dbReference>
<name>A0A1A2TW00_MYCNT</name>
<accession>A0A1A2TW00</accession>
<organism evidence="8 9">
    <name type="scientific">Mycobacterium mantenii</name>
    <dbReference type="NCBI Taxonomy" id="560555"/>
    <lineage>
        <taxon>Bacteria</taxon>
        <taxon>Bacillati</taxon>
        <taxon>Actinomycetota</taxon>
        <taxon>Actinomycetes</taxon>
        <taxon>Mycobacteriales</taxon>
        <taxon>Mycobacteriaceae</taxon>
        <taxon>Mycobacterium</taxon>
        <taxon>Mycobacterium avium complex (MAC)</taxon>
    </lineage>
</organism>
<evidence type="ECO:0000256" key="3">
    <source>
        <dbReference type="ARBA" id="ARBA00022617"/>
    </source>
</evidence>
<keyword evidence="5" id="KW-0560">Oxidoreductase</keyword>
<evidence type="ECO:0000256" key="2">
    <source>
        <dbReference type="ARBA" id="ARBA00010617"/>
    </source>
</evidence>
<reference evidence="8 9" key="1">
    <citation type="submission" date="2016-06" db="EMBL/GenBank/DDBJ databases">
        <authorList>
            <person name="Kjaerup R.B."/>
            <person name="Dalgaard T.S."/>
            <person name="Juul-Madsen H.R."/>
        </authorList>
    </citation>
    <scope>NUCLEOTIDE SEQUENCE [LARGE SCALE GENOMIC DNA]</scope>
    <source>
        <strain evidence="8 9">E152</strain>
    </source>
</reference>
<evidence type="ECO:0000256" key="1">
    <source>
        <dbReference type="ARBA" id="ARBA00001971"/>
    </source>
</evidence>
<dbReference type="InterPro" id="IPR036396">
    <property type="entry name" value="Cyt_P450_sf"/>
</dbReference>
<dbReference type="AlphaFoldDB" id="A0A1A2TW00"/>
<dbReference type="EMBL" id="LZJU01000018">
    <property type="protein sequence ID" value="OBH80530.1"/>
    <property type="molecule type" value="Genomic_DNA"/>
</dbReference>
<protein>
    <submittedName>
        <fullName evidence="8">Cytochrome</fullName>
    </submittedName>
</protein>
<keyword evidence="3" id="KW-0349">Heme</keyword>
<evidence type="ECO:0000313" key="8">
    <source>
        <dbReference type="EMBL" id="OBH80530.1"/>
    </source>
</evidence>
<evidence type="ECO:0000313" key="9">
    <source>
        <dbReference type="Proteomes" id="UP000092389"/>
    </source>
</evidence>
<keyword evidence="6" id="KW-0408">Iron</keyword>
<dbReference type="PANTHER" id="PTHR46696">
    <property type="entry name" value="P450, PUTATIVE (EUROFUNG)-RELATED"/>
    <property type="match status" value="1"/>
</dbReference>